<keyword evidence="6" id="KW-1185">Reference proteome</keyword>
<dbReference type="InterPro" id="IPR044665">
    <property type="entry name" value="E_coli_cyclophilin_A-like"/>
</dbReference>
<dbReference type="RefSeq" id="WP_163961411.1">
    <property type="nucleotide sequence ID" value="NZ_JAAGNX010000001.1"/>
</dbReference>
<evidence type="ECO:0000256" key="2">
    <source>
        <dbReference type="ARBA" id="ARBA00023110"/>
    </source>
</evidence>
<dbReference type="Proteomes" id="UP000478417">
    <property type="component" value="Unassembled WGS sequence"/>
</dbReference>
<accession>A0A6B2LZI8</accession>
<name>A0A6B2LZI8_9BACT</name>
<evidence type="ECO:0000256" key="3">
    <source>
        <dbReference type="ARBA" id="ARBA00023235"/>
    </source>
</evidence>
<dbReference type="PANTHER" id="PTHR43246">
    <property type="entry name" value="PEPTIDYL-PROLYL CIS-TRANS ISOMERASE CYP38, CHLOROPLASTIC"/>
    <property type="match status" value="1"/>
</dbReference>
<dbReference type="InterPro" id="IPR002130">
    <property type="entry name" value="Cyclophilin-type_PPIase_dom"/>
</dbReference>
<keyword evidence="2" id="KW-0697">Rotamase</keyword>
<evidence type="ECO:0000256" key="1">
    <source>
        <dbReference type="ARBA" id="ARBA00013194"/>
    </source>
</evidence>
<dbReference type="Gene3D" id="2.40.100.10">
    <property type="entry name" value="Cyclophilin-like"/>
    <property type="match status" value="1"/>
</dbReference>
<dbReference type="PROSITE" id="PS50072">
    <property type="entry name" value="CSA_PPIASE_2"/>
    <property type="match status" value="1"/>
</dbReference>
<dbReference type="EC" id="5.2.1.8" evidence="1"/>
<proteinExistence type="predicted"/>
<reference evidence="5 6" key="1">
    <citation type="submission" date="2020-02" db="EMBL/GenBank/DDBJ databases">
        <title>Albibacoteraceae fam. nov., the first described family within the subdivision 4 Verrucomicrobia.</title>
        <authorList>
            <person name="Xi F."/>
        </authorList>
    </citation>
    <scope>NUCLEOTIDE SEQUENCE [LARGE SCALE GENOMIC DNA]</scope>
    <source>
        <strain evidence="5 6">CK1056</strain>
    </source>
</reference>
<dbReference type="InterPro" id="IPR029000">
    <property type="entry name" value="Cyclophilin-like_dom_sf"/>
</dbReference>
<dbReference type="AlphaFoldDB" id="A0A6B2LZI8"/>
<dbReference type="SUPFAM" id="SSF50891">
    <property type="entry name" value="Cyclophilin-like"/>
    <property type="match status" value="1"/>
</dbReference>
<dbReference type="GO" id="GO:0003755">
    <property type="term" value="F:peptidyl-prolyl cis-trans isomerase activity"/>
    <property type="evidence" value="ECO:0007669"/>
    <property type="project" value="UniProtKB-KW"/>
</dbReference>
<evidence type="ECO:0000313" key="5">
    <source>
        <dbReference type="EMBL" id="NDV60940.1"/>
    </source>
</evidence>
<keyword evidence="3" id="KW-0413">Isomerase</keyword>
<evidence type="ECO:0000313" key="6">
    <source>
        <dbReference type="Proteomes" id="UP000478417"/>
    </source>
</evidence>
<gene>
    <name evidence="5" type="ORF">G0Q06_00585</name>
</gene>
<feature type="domain" description="PPIase cyclophilin-type" evidence="4">
    <location>
        <begin position="110"/>
        <end position="268"/>
    </location>
</feature>
<sequence>MRPLLTILLILTATSAFGQTVLLNTRLYPFENLTQDQDTLQLDLQDFFQTYPAPGPVATLNIRKPVSEGLKIFSVDSNSVELMSYKLASGGSYDDPYSVSANDFEWTEHQVQFQLLGDEAPLTVANFKTYADDGALSNTIVHRNESTGRRIGVNGLETFNPLPIIQSGGFRLYDTDDYLLEWVDTRPAITFEETRDNTKGTIAMARTSALNSATSQFFINLENNSNAFGSAYTVFGELIEPETSQPILDDFANTDTYDLSSVKSNGQPNIFGGLPFAALPMYTPAWNEKASYVRFTSISVSDGDPSGLTYSWAFVDDDGEVTDEEAANRASFDIQINGSELVVKRLDSGEAQVEVTATNGSGESASFEVSLISFNLAALSEFPTATIQQGGILASPWYGSFYAETFPWIVHENHGHQYVELYQYRSNPDNPNSQLLNGTMYYDYNLESYLYTFSGLYPKMYVFSLGKWVEYIEDTGNGDGTSRWFYVFDGDNSGFVIESDL</sequence>
<protein>
    <recommendedName>
        <fullName evidence="1">peptidylprolyl isomerase</fullName>
        <ecNumber evidence="1">5.2.1.8</ecNumber>
    </recommendedName>
</protein>
<dbReference type="Pfam" id="PF00160">
    <property type="entry name" value="Pro_isomerase"/>
    <property type="match status" value="1"/>
</dbReference>
<evidence type="ECO:0000259" key="4">
    <source>
        <dbReference type="PROSITE" id="PS50072"/>
    </source>
</evidence>
<organism evidence="5 6">
    <name type="scientific">Oceanipulchritudo coccoides</name>
    <dbReference type="NCBI Taxonomy" id="2706888"/>
    <lineage>
        <taxon>Bacteria</taxon>
        <taxon>Pseudomonadati</taxon>
        <taxon>Verrucomicrobiota</taxon>
        <taxon>Opitutia</taxon>
        <taxon>Puniceicoccales</taxon>
        <taxon>Oceanipulchritudinaceae</taxon>
        <taxon>Oceanipulchritudo</taxon>
    </lineage>
</organism>
<dbReference type="EMBL" id="JAAGNX010000001">
    <property type="protein sequence ID" value="NDV60940.1"/>
    <property type="molecule type" value="Genomic_DNA"/>
</dbReference>
<comment type="caution">
    <text evidence="5">The sequence shown here is derived from an EMBL/GenBank/DDBJ whole genome shotgun (WGS) entry which is preliminary data.</text>
</comment>